<feature type="transmembrane region" description="Helical" evidence="6">
    <location>
        <begin position="31"/>
        <end position="53"/>
    </location>
</feature>
<dbReference type="Proteomes" id="UP000277871">
    <property type="component" value="Unassembled WGS sequence"/>
</dbReference>
<organism evidence="8 9">
    <name type="scientific">Kocuria tytonicola</name>
    <dbReference type="NCBI Taxonomy" id="2055946"/>
    <lineage>
        <taxon>Bacteria</taxon>
        <taxon>Bacillati</taxon>
        <taxon>Actinomycetota</taxon>
        <taxon>Actinomycetes</taxon>
        <taxon>Micrococcales</taxon>
        <taxon>Micrococcaceae</taxon>
        <taxon>Kocuria</taxon>
    </lineage>
</organism>
<comment type="caution">
    <text evidence="8">The sequence shown here is derived from an EMBL/GenBank/DDBJ whole genome shotgun (WGS) entry which is preliminary data.</text>
</comment>
<dbReference type="Pfam" id="PF00528">
    <property type="entry name" value="BPD_transp_1"/>
    <property type="match status" value="1"/>
</dbReference>
<dbReference type="AlphaFoldDB" id="A0A3L9L4P1"/>
<evidence type="ECO:0000256" key="4">
    <source>
        <dbReference type="ARBA" id="ARBA00022989"/>
    </source>
</evidence>
<dbReference type="CDD" id="cd06261">
    <property type="entry name" value="TM_PBP2"/>
    <property type="match status" value="1"/>
</dbReference>
<keyword evidence="4 6" id="KW-1133">Transmembrane helix</keyword>
<keyword evidence="5 6" id="KW-0472">Membrane</keyword>
<evidence type="ECO:0000256" key="3">
    <source>
        <dbReference type="ARBA" id="ARBA00022692"/>
    </source>
</evidence>
<reference evidence="8 9" key="1">
    <citation type="submission" date="2018-10" db="EMBL/GenBank/DDBJ databases">
        <title>Kocuria tytonicola, new bacteria from the preen glands of American barn owls (Tyto furcata).</title>
        <authorList>
            <person name="Braun M.S."/>
            <person name="Wang E."/>
            <person name="Zimmermann S."/>
            <person name="Boutin S."/>
            <person name="Wagner H."/>
            <person name="Wink M."/>
        </authorList>
    </citation>
    <scope>NUCLEOTIDE SEQUENCE [LARGE SCALE GENOMIC DNA]</scope>
    <source>
        <strain evidence="8 9">473</strain>
    </source>
</reference>
<feature type="transmembrane region" description="Helical" evidence="6">
    <location>
        <begin position="93"/>
        <end position="120"/>
    </location>
</feature>
<feature type="domain" description="ABC transmembrane type-1" evidence="7">
    <location>
        <begin position="27"/>
        <end position="206"/>
    </location>
</feature>
<evidence type="ECO:0000256" key="5">
    <source>
        <dbReference type="ARBA" id="ARBA00023136"/>
    </source>
</evidence>
<evidence type="ECO:0000313" key="9">
    <source>
        <dbReference type="Proteomes" id="UP000277871"/>
    </source>
</evidence>
<dbReference type="GO" id="GO:0031460">
    <property type="term" value="P:glycine betaine transport"/>
    <property type="evidence" value="ECO:0007669"/>
    <property type="project" value="TreeGrafter"/>
</dbReference>
<comment type="subcellular location">
    <subcellularLocation>
        <location evidence="6">Cell membrane</location>
        <topology evidence="6">Multi-pass membrane protein</topology>
    </subcellularLocation>
    <subcellularLocation>
        <location evidence="1">Membrane</location>
        <topology evidence="1">Multi-pass membrane protein</topology>
    </subcellularLocation>
</comment>
<accession>A0A3L9L4P1</accession>
<proteinExistence type="inferred from homology"/>
<evidence type="ECO:0000256" key="6">
    <source>
        <dbReference type="RuleBase" id="RU363032"/>
    </source>
</evidence>
<dbReference type="InterPro" id="IPR051204">
    <property type="entry name" value="ABC_transp_perm/SBD"/>
</dbReference>
<dbReference type="GO" id="GO:0005886">
    <property type="term" value="C:plasma membrane"/>
    <property type="evidence" value="ECO:0007669"/>
    <property type="project" value="UniProtKB-SubCell"/>
</dbReference>
<dbReference type="EMBL" id="RDEX01000001">
    <property type="protein sequence ID" value="RLY93953.1"/>
    <property type="molecule type" value="Genomic_DNA"/>
</dbReference>
<gene>
    <name evidence="8" type="ORF">EAE32_01545</name>
</gene>
<keyword evidence="2 6" id="KW-0813">Transport</keyword>
<dbReference type="Gene3D" id="1.10.3720.10">
    <property type="entry name" value="MetI-like"/>
    <property type="match status" value="1"/>
</dbReference>
<dbReference type="SUPFAM" id="SSF161098">
    <property type="entry name" value="MetI-like"/>
    <property type="match status" value="1"/>
</dbReference>
<evidence type="ECO:0000256" key="2">
    <source>
        <dbReference type="ARBA" id="ARBA00022448"/>
    </source>
</evidence>
<dbReference type="InterPro" id="IPR035906">
    <property type="entry name" value="MetI-like_sf"/>
</dbReference>
<dbReference type="PROSITE" id="PS50928">
    <property type="entry name" value="ABC_TM1"/>
    <property type="match status" value="1"/>
</dbReference>
<feature type="transmembrane region" description="Helical" evidence="6">
    <location>
        <begin position="141"/>
        <end position="168"/>
    </location>
</feature>
<dbReference type="OrthoDB" id="5244012at2"/>
<feature type="transmembrane region" description="Helical" evidence="6">
    <location>
        <begin position="188"/>
        <end position="209"/>
    </location>
</feature>
<keyword evidence="9" id="KW-1185">Reference proteome</keyword>
<evidence type="ECO:0000259" key="7">
    <source>
        <dbReference type="PROSITE" id="PS50928"/>
    </source>
</evidence>
<dbReference type="InterPro" id="IPR000515">
    <property type="entry name" value="MetI-like"/>
</dbReference>
<dbReference type="RefSeq" id="WP_121845600.1">
    <property type="nucleotide sequence ID" value="NZ_PHOA01000022.1"/>
</dbReference>
<dbReference type="PANTHER" id="PTHR30177:SF33">
    <property type="entry name" value="POSSIBLE OSMOPROTECTANT (GLYCINE BETAINE_CARNITINE_CHOLINE_L-PROLINE) TRANSPORT INTEGRAL MEMBRANE PROTEIN ABC TRANSPORTER PROZ"/>
    <property type="match status" value="1"/>
</dbReference>
<sequence>MNLFAQAAQFLTDPANWAGPTGIPVRLLEHVGYSALTMAIALVVAVPLGLWVGHTGRGGGVVVGLAGALRSLPTLGLLTLFTLLMGLGLMPPILALVLLAIPPILSGTYSGIAAVSPALVDSARSMGMTESQTLLRVEIPVALPVILGGIRNAALQVLATVTIVAYINLGGLGRYLIDGLAVRDYSRMLASVVLVAVLALAADAVLALFQRLVTSPGLTLTGDRP</sequence>
<dbReference type="GO" id="GO:0055085">
    <property type="term" value="P:transmembrane transport"/>
    <property type="evidence" value="ECO:0007669"/>
    <property type="project" value="InterPro"/>
</dbReference>
<keyword evidence="3 6" id="KW-0812">Transmembrane</keyword>
<comment type="similarity">
    <text evidence="6">Belongs to the binding-protein-dependent transport system permease family.</text>
</comment>
<evidence type="ECO:0000313" key="8">
    <source>
        <dbReference type="EMBL" id="RLY93953.1"/>
    </source>
</evidence>
<name>A0A3L9L4P1_9MICC</name>
<dbReference type="PANTHER" id="PTHR30177">
    <property type="entry name" value="GLYCINE BETAINE/L-PROLINE TRANSPORT SYSTEM PERMEASE PROTEIN PROW"/>
    <property type="match status" value="1"/>
</dbReference>
<protein>
    <submittedName>
        <fullName evidence="8">ABC transporter permease subunit</fullName>
    </submittedName>
</protein>
<evidence type="ECO:0000256" key="1">
    <source>
        <dbReference type="ARBA" id="ARBA00004141"/>
    </source>
</evidence>
<feature type="transmembrane region" description="Helical" evidence="6">
    <location>
        <begin position="60"/>
        <end position="87"/>
    </location>
</feature>